<dbReference type="SUPFAM" id="SSF57756">
    <property type="entry name" value="Retrovirus zinc finger-like domains"/>
    <property type="match status" value="1"/>
</dbReference>
<reference evidence="4" key="1">
    <citation type="submission" date="2018-02" db="EMBL/GenBank/DDBJ databases">
        <authorList>
            <person name="Cohen D.B."/>
            <person name="Kent A.D."/>
        </authorList>
    </citation>
    <scope>NUCLEOTIDE SEQUENCE</scope>
</reference>
<dbReference type="SMART" id="SM00343">
    <property type="entry name" value="ZnF_C2HC"/>
    <property type="match status" value="1"/>
</dbReference>
<dbReference type="PANTHER" id="PTHR11439">
    <property type="entry name" value="GAG-POL-RELATED RETROTRANSPOSON"/>
    <property type="match status" value="1"/>
</dbReference>
<keyword evidence="1" id="KW-0863">Zinc-finger</keyword>
<name>A0A2N9EZB9_FAGSY</name>
<dbReference type="InterPro" id="IPR036875">
    <property type="entry name" value="Znf_CCHC_sf"/>
</dbReference>
<dbReference type="PROSITE" id="PS50158">
    <property type="entry name" value="ZF_CCHC"/>
    <property type="match status" value="1"/>
</dbReference>
<evidence type="ECO:0000256" key="2">
    <source>
        <dbReference type="SAM" id="MobiDB-lite"/>
    </source>
</evidence>
<feature type="region of interest" description="Disordered" evidence="2">
    <location>
        <begin position="90"/>
        <end position="114"/>
    </location>
</feature>
<dbReference type="CDD" id="cd09272">
    <property type="entry name" value="RNase_HI_RT_Ty1"/>
    <property type="match status" value="1"/>
</dbReference>
<feature type="compositionally biased region" description="Polar residues" evidence="2">
    <location>
        <begin position="102"/>
        <end position="114"/>
    </location>
</feature>
<dbReference type="SUPFAM" id="SSF56672">
    <property type="entry name" value="DNA/RNA polymerases"/>
    <property type="match status" value="1"/>
</dbReference>
<organism evidence="4">
    <name type="scientific">Fagus sylvatica</name>
    <name type="common">Beechnut</name>
    <dbReference type="NCBI Taxonomy" id="28930"/>
    <lineage>
        <taxon>Eukaryota</taxon>
        <taxon>Viridiplantae</taxon>
        <taxon>Streptophyta</taxon>
        <taxon>Embryophyta</taxon>
        <taxon>Tracheophyta</taxon>
        <taxon>Spermatophyta</taxon>
        <taxon>Magnoliopsida</taxon>
        <taxon>eudicotyledons</taxon>
        <taxon>Gunneridae</taxon>
        <taxon>Pentapetalae</taxon>
        <taxon>rosids</taxon>
        <taxon>fabids</taxon>
        <taxon>Fagales</taxon>
        <taxon>Fagaceae</taxon>
        <taxon>Fagus</taxon>
    </lineage>
</organism>
<dbReference type="PANTHER" id="PTHR11439:SF474">
    <property type="entry name" value="SWIM-TYPE DOMAIN-CONTAINING PROTEIN"/>
    <property type="match status" value="1"/>
</dbReference>
<dbReference type="InterPro" id="IPR043502">
    <property type="entry name" value="DNA/RNA_pol_sf"/>
</dbReference>
<dbReference type="Pfam" id="PF07727">
    <property type="entry name" value="RVT_2"/>
    <property type="match status" value="1"/>
</dbReference>
<proteinExistence type="predicted"/>
<feature type="domain" description="CCHC-type" evidence="3">
    <location>
        <begin position="118"/>
        <end position="131"/>
    </location>
</feature>
<keyword evidence="1" id="KW-0862">Zinc</keyword>
<feature type="compositionally biased region" description="Low complexity" evidence="2">
    <location>
        <begin position="90"/>
        <end position="101"/>
    </location>
</feature>
<accession>A0A2N9EZB9</accession>
<evidence type="ECO:0000313" key="4">
    <source>
        <dbReference type="EMBL" id="SPC80193.1"/>
    </source>
</evidence>
<dbReference type="GO" id="GO:0003676">
    <property type="term" value="F:nucleic acid binding"/>
    <property type="evidence" value="ECO:0007669"/>
    <property type="project" value="InterPro"/>
</dbReference>
<keyword evidence="1" id="KW-0479">Metal-binding</keyword>
<dbReference type="InterPro" id="IPR013103">
    <property type="entry name" value="RVT_2"/>
</dbReference>
<dbReference type="GO" id="GO:0008270">
    <property type="term" value="F:zinc ion binding"/>
    <property type="evidence" value="ECO:0007669"/>
    <property type="project" value="UniProtKB-KW"/>
</dbReference>
<sequence length="545" mass="60849">MELQSLRKGSDPVRLYLQCIKTARDNLSTVAIRTRDDSILFEKLSVLLQTEEHSMKENHEINTAMAMGGRNNQRGRGGRFNNFNTCSFPSQPHQFSQSSSFNAPQQFSPKSDSTRPQCQICGKMGHLAIDCYQRMNFAYQGKNPPSKLVAMAATNNPSQIGDMWLTNSGATNHITSNPNNLTTQAPYTGSDQVAVGNGQNLPINTIDILHDPPTNACASDNWILSLLSMHTCSHNSNSASSNFDTSILPSIPPIPHPNATIPAQMPLPSSPTYIPNITPDITTIPNDFPLPHIAPDLTKPVVEALPPVPTSTHFMQTRAKSGIFKPKEYDALQRQGTWSLVFPPPSKNIVGCKWVYKLKHNSDGSISRYKARLVAQGFHQQYGVDYVETFSPVVKPPTVKLVISLAISLNWPLRQLDVRNAFLHSTLQEESEYWALAIVAAELCWLHILLKDLQIYLPDTPILWCYNVSILAIASNPVFHARTKHIKVDFHFVRERVLRKDLAVKFLSTQDQLADIFTKILLTTRFLELQRNLMVPVCPHVIEGG</sequence>
<gene>
    <name evidence="4" type="ORF">FSB_LOCUS8075</name>
</gene>
<dbReference type="AlphaFoldDB" id="A0A2N9EZB9"/>
<protein>
    <recommendedName>
        <fullName evidence="3">CCHC-type domain-containing protein</fullName>
    </recommendedName>
</protein>
<evidence type="ECO:0000256" key="1">
    <source>
        <dbReference type="PROSITE-ProRule" id="PRU00047"/>
    </source>
</evidence>
<dbReference type="InterPro" id="IPR001878">
    <property type="entry name" value="Znf_CCHC"/>
</dbReference>
<dbReference type="EMBL" id="OIVN01000436">
    <property type="protein sequence ID" value="SPC80193.1"/>
    <property type="molecule type" value="Genomic_DNA"/>
</dbReference>
<evidence type="ECO:0000259" key="3">
    <source>
        <dbReference type="PROSITE" id="PS50158"/>
    </source>
</evidence>